<sequence length="45" mass="5257">MKSNFCDLPCLHVRMASLSTSVRLTVQMLRFMPSLRVMLCSLRFH</sequence>
<reference evidence="1" key="1">
    <citation type="submission" date="2014-09" db="EMBL/GenBank/DDBJ databases">
        <authorList>
            <person name="Magalhaes I.L.F."/>
            <person name="Oliveira U."/>
            <person name="Santos F.R."/>
            <person name="Vidigal T.H.D.A."/>
            <person name="Brescovit A.D."/>
            <person name="Santos A.J."/>
        </authorList>
    </citation>
    <scope>NUCLEOTIDE SEQUENCE</scope>
    <source>
        <tissue evidence="1">Shoot tissue taken approximately 20 cm above the soil surface</tissue>
    </source>
</reference>
<accession>A0A0A9EYZ2</accession>
<organism evidence="1">
    <name type="scientific">Arundo donax</name>
    <name type="common">Giant reed</name>
    <name type="synonym">Donax arundinaceus</name>
    <dbReference type="NCBI Taxonomy" id="35708"/>
    <lineage>
        <taxon>Eukaryota</taxon>
        <taxon>Viridiplantae</taxon>
        <taxon>Streptophyta</taxon>
        <taxon>Embryophyta</taxon>
        <taxon>Tracheophyta</taxon>
        <taxon>Spermatophyta</taxon>
        <taxon>Magnoliopsida</taxon>
        <taxon>Liliopsida</taxon>
        <taxon>Poales</taxon>
        <taxon>Poaceae</taxon>
        <taxon>PACMAD clade</taxon>
        <taxon>Arundinoideae</taxon>
        <taxon>Arundineae</taxon>
        <taxon>Arundo</taxon>
    </lineage>
</organism>
<evidence type="ECO:0000313" key="1">
    <source>
        <dbReference type="EMBL" id="JAE04174.1"/>
    </source>
</evidence>
<protein>
    <submittedName>
        <fullName evidence="1">Uncharacterized protein</fullName>
    </submittedName>
</protein>
<dbReference type="EMBL" id="GBRH01193722">
    <property type="protein sequence ID" value="JAE04174.1"/>
    <property type="molecule type" value="Transcribed_RNA"/>
</dbReference>
<name>A0A0A9EYZ2_ARUDO</name>
<proteinExistence type="predicted"/>
<reference evidence="1" key="2">
    <citation type="journal article" date="2015" name="Data Brief">
        <title>Shoot transcriptome of the giant reed, Arundo donax.</title>
        <authorList>
            <person name="Barrero R.A."/>
            <person name="Guerrero F.D."/>
            <person name="Moolhuijzen P."/>
            <person name="Goolsby J.A."/>
            <person name="Tidwell J."/>
            <person name="Bellgard S.E."/>
            <person name="Bellgard M.I."/>
        </authorList>
    </citation>
    <scope>NUCLEOTIDE SEQUENCE</scope>
    <source>
        <tissue evidence="1">Shoot tissue taken approximately 20 cm above the soil surface</tissue>
    </source>
</reference>
<dbReference type="AlphaFoldDB" id="A0A0A9EYZ2"/>